<sequence length="504" mass="57679">MSYHLNPKIYLVPFYVLIEYLSHRDLIRLSHVDPFFKNEIYHKTKGFSHKVHCLKFSKILTETFKNVRFELDKHDLITQMDPTNISKLWIYPEKEISPRSLLLMKNLTDLTLWHNIPPAIYIKHLPMLKTLSLYAHNLMTDEHLLNLTNLTCLKFMEQSYNLDRQPGITDAGLGKLINLNHLRLDLDNDRITDDSIRKLSNLTYLLIIGNNHISDSSIENLKSLKKITLYLTINITGASLLKLPDLEELNLYQGVNITDDSLIFLTNLKALSLYIGVNISDRSLIYLTNLTHLCICESREITDISLSKLINLETFMLSGYNKCTADSFKCLTGLKSLHLNYTVSTSDNDLRSLTHLTHLDIMGPMNITDALLETFINLKSLKLWLSESTKVTSKCLKNLGRLEDLQIYGNIIYENDIRHLTNLTKLNLMGGKYVRGGGLPGRSNLTSLEISCQMESTFNGPKLFPDIESCNVGSSCCYCNDEENWKCIKFVLFVMIVGLIIIFV</sequence>
<dbReference type="PANTHER" id="PTHR13318">
    <property type="entry name" value="PARTNER OF PAIRED, ISOFORM B-RELATED"/>
    <property type="match status" value="1"/>
</dbReference>
<dbReference type="SUPFAM" id="SSF52047">
    <property type="entry name" value="RNI-like"/>
    <property type="match status" value="2"/>
</dbReference>
<dbReference type="InterPro" id="IPR006553">
    <property type="entry name" value="Leu-rich_rpt_Cys-con_subtyp"/>
</dbReference>
<proteinExistence type="predicted"/>
<protein>
    <submittedName>
        <fullName evidence="1">Uncharacterized protein</fullName>
    </submittedName>
</protein>
<reference evidence="1" key="1">
    <citation type="submission" date="2018-10" db="EMBL/GenBank/DDBJ databases">
        <title>Hidden diversity of soil giant viruses.</title>
        <authorList>
            <person name="Schulz F."/>
            <person name="Alteio L."/>
            <person name="Goudeau D."/>
            <person name="Ryan E.M."/>
            <person name="Malmstrom R.R."/>
            <person name="Blanchard J."/>
            <person name="Woyke T."/>
        </authorList>
    </citation>
    <scope>NUCLEOTIDE SEQUENCE</scope>
    <source>
        <strain evidence="1">HYV1</strain>
    </source>
</reference>
<dbReference type="GO" id="GO:0019005">
    <property type="term" value="C:SCF ubiquitin ligase complex"/>
    <property type="evidence" value="ECO:0007669"/>
    <property type="project" value="TreeGrafter"/>
</dbReference>
<accession>A0A3G5ADJ6</accession>
<dbReference type="EMBL" id="MK072389">
    <property type="protein sequence ID" value="AYV83439.1"/>
    <property type="molecule type" value="Genomic_DNA"/>
</dbReference>
<dbReference type="SMART" id="SM00367">
    <property type="entry name" value="LRR_CC"/>
    <property type="match status" value="5"/>
</dbReference>
<dbReference type="InterPro" id="IPR032675">
    <property type="entry name" value="LRR_dom_sf"/>
</dbReference>
<dbReference type="GO" id="GO:0031146">
    <property type="term" value="P:SCF-dependent proteasomal ubiquitin-dependent protein catabolic process"/>
    <property type="evidence" value="ECO:0007669"/>
    <property type="project" value="TreeGrafter"/>
</dbReference>
<organism evidence="1">
    <name type="scientific">Hyperionvirus sp</name>
    <dbReference type="NCBI Taxonomy" id="2487770"/>
    <lineage>
        <taxon>Viruses</taxon>
        <taxon>Varidnaviria</taxon>
        <taxon>Bamfordvirae</taxon>
        <taxon>Nucleocytoviricota</taxon>
        <taxon>Megaviricetes</taxon>
        <taxon>Imitervirales</taxon>
        <taxon>Mimiviridae</taxon>
        <taxon>Klosneuvirinae</taxon>
    </lineage>
</organism>
<dbReference type="Gene3D" id="3.80.10.10">
    <property type="entry name" value="Ribonuclease Inhibitor"/>
    <property type="match status" value="2"/>
</dbReference>
<gene>
    <name evidence="1" type="ORF">Hyperionvirus7_10</name>
</gene>
<name>A0A3G5ADJ6_9VIRU</name>
<dbReference type="PANTHER" id="PTHR13318:SF190">
    <property type="entry name" value="PARTNER OF PAIRED, ISOFORM B"/>
    <property type="match status" value="1"/>
</dbReference>
<evidence type="ECO:0000313" key="1">
    <source>
        <dbReference type="EMBL" id="AYV83439.1"/>
    </source>
</evidence>